<dbReference type="RefSeq" id="WP_143849860.1">
    <property type="nucleotide sequence ID" value="NZ_VLXZ01000011.1"/>
</dbReference>
<keyword evidence="4" id="KW-1185">Reference proteome</keyword>
<feature type="domain" description="Methyltransferase type 11" evidence="2">
    <location>
        <begin position="44"/>
        <end position="139"/>
    </location>
</feature>
<dbReference type="InterPro" id="IPR050447">
    <property type="entry name" value="Erg6_SMT_methyltransf"/>
</dbReference>
<reference evidence="3 4" key="1">
    <citation type="submission" date="2019-07" db="EMBL/GenBank/DDBJ databases">
        <authorList>
            <person name="Park Y.J."/>
            <person name="Jeong S.E."/>
            <person name="Jung H.S."/>
        </authorList>
    </citation>
    <scope>NUCLEOTIDE SEQUENCE [LARGE SCALE GENOMIC DNA]</scope>
    <source>
        <strain evidence="4">P16(2019)</strain>
    </source>
</reference>
<dbReference type="OrthoDB" id="43862at2"/>
<name>A0A553ZVD0_9BACI</name>
<evidence type="ECO:0000256" key="1">
    <source>
        <dbReference type="ARBA" id="ARBA00022679"/>
    </source>
</evidence>
<dbReference type="GO" id="GO:0032259">
    <property type="term" value="P:methylation"/>
    <property type="evidence" value="ECO:0007669"/>
    <property type="project" value="UniProtKB-KW"/>
</dbReference>
<protein>
    <submittedName>
        <fullName evidence="3">Methyltransferase domain-containing protein</fullName>
    </submittedName>
</protein>
<dbReference type="InterPro" id="IPR029063">
    <property type="entry name" value="SAM-dependent_MTases_sf"/>
</dbReference>
<dbReference type="GO" id="GO:0003838">
    <property type="term" value="F:sterol 24-C-methyltransferase activity"/>
    <property type="evidence" value="ECO:0007669"/>
    <property type="project" value="TreeGrafter"/>
</dbReference>
<dbReference type="SUPFAM" id="SSF53335">
    <property type="entry name" value="S-adenosyl-L-methionine-dependent methyltransferases"/>
    <property type="match status" value="1"/>
</dbReference>
<gene>
    <name evidence="3" type="ORF">FN960_15980</name>
</gene>
<accession>A0A553ZVD0</accession>
<evidence type="ECO:0000259" key="2">
    <source>
        <dbReference type="Pfam" id="PF08241"/>
    </source>
</evidence>
<dbReference type="Gene3D" id="3.40.50.150">
    <property type="entry name" value="Vaccinia Virus protein VP39"/>
    <property type="match status" value="1"/>
</dbReference>
<sequence length="254" mass="29145">MSQSKKVQTFFGQNAEAYVKSNLHAKGKDLIYLVREQTEVGRLLDIATGGGHVAHAFAGLSDDITAFDLTPEILIAARNYIEGNGHKHVQYVEGDVMNMPFTDSTYDTAICRIAAHHFPDIQQFVNETHRVLKQNGVFWLLDNVALEDDKLDEFYNVLEKQRDTSHVRAYKKSEWLQIIEKSGFDIEQCKVFRKTFQIDDWSRRAGINEETKHRLKQMLIKSSDHVKDFLHIEEENGSIQSFQGQSIALKACKR</sequence>
<dbReference type="CDD" id="cd02440">
    <property type="entry name" value="AdoMet_MTases"/>
    <property type="match status" value="1"/>
</dbReference>
<comment type="caution">
    <text evidence="3">The sequence shown here is derived from an EMBL/GenBank/DDBJ whole genome shotgun (WGS) entry which is preliminary data.</text>
</comment>
<dbReference type="PANTHER" id="PTHR44068">
    <property type="entry name" value="ZGC:194242"/>
    <property type="match status" value="1"/>
</dbReference>
<dbReference type="InterPro" id="IPR013216">
    <property type="entry name" value="Methyltransf_11"/>
</dbReference>
<evidence type="ECO:0000313" key="3">
    <source>
        <dbReference type="EMBL" id="TSB45434.1"/>
    </source>
</evidence>
<dbReference type="GO" id="GO:0016126">
    <property type="term" value="P:sterol biosynthetic process"/>
    <property type="evidence" value="ECO:0007669"/>
    <property type="project" value="TreeGrafter"/>
</dbReference>
<proteinExistence type="predicted"/>
<organism evidence="3 4">
    <name type="scientific">Alkalicoccobacillus porphyridii</name>
    <dbReference type="NCBI Taxonomy" id="2597270"/>
    <lineage>
        <taxon>Bacteria</taxon>
        <taxon>Bacillati</taxon>
        <taxon>Bacillota</taxon>
        <taxon>Bacilli</taxon>
        <taxon>Bacillales</taxon>
        <taxon>Bacillaceae</taxon>
        <taxon>Alkalicoccobacillus</taxon>
    </lineage>
</organism>
<dbReference type="Proteomes" id="UP000318521">
    <property type="component" value="Unassembled WGS sequence"/>
</dbReference>
<dbReference type="EMBL" id="VLXZ01000011">
    <property type="protein sequence ID" value="TSB45434.1"/>
    <property type="molecule type" value="Genomic_DNA"/>
</dbReference>
<dbReference type="AlphaFoldDB" id="A0A553ZVD0"/>
<dbReference type="Pfam" id="PF08241">
    <property type="entry name" value="Methyltransf_11"/>
    <property type="match status" value="1"/>
</dbReference>
<keyword evidence="1 3" id="KW-0808">Transferase</keyword>
<keyword evidence="3" id="KW-0489">Methyltransferase</keyword>
<dbReference type="PANTHER" id="PTHR44068:SF1">
    <property type="entry name" value="HYPOTHETICAL LOC100005854"/>
    <property type="match status" value="1"/>
</dbReference>
<evidence type="ECO:0000313" key="4">
    <source>
        <dbReference type="Proteomes" id="UP000318521"/>
    </source>
</evidence>